<evidence type="ECO:0000313" key="2">
    <source>
        <dbReference type="Proteomes" id="UP000192284"/>
    </source>
</evidence>
<dbReference type="AlphaFoldDB" id="A0A1W9ZVC9"/>
<proteinExistence type="predicted"/>
<dbReference type="Proteomes" id="UP000192284">
    <property type="component" value="Unassembled WGS sequence"/>
</dbReference>
<sequence>MNAAYQWVVDAIPEFKYDVGSPIPPVFESYARLFHPAYRGGQTPTDHGSTTVSWHAVAETNGRVAHPAMEWGSIVGSWSARSQTGLWDRPPDHGRLPAEATEELSRLLQQCSGVKSVMYALWRGYAGIEIDSAELFELPLRPMAVINGSIDDATEPFGIPGRTANLWWATDHQWCVATDIDLLTTYVGGSAQCMEAIAASSALEAVVVTSSQRITWDADTLNPLPDPPGGVRNPV</sequence>
<gene>
    <name evidence="1" type="ORF">BST12_11285</name>
</gene>
<protein>
    <submittedName>
        <fullName evidence="1">Uncharacterized protein</fullName>
    </submittedName>
</protein>
<accession>A0A1W9ZVC9</accession>
<name>A0A1W9ZVC9_MYCAN</name>
<comment type="caution">
    <text evidence="1">The sequence shown here is derived from an EMBL/GenBank/DDBJ whole genome shotgun (WGS) entry which is preliminary data.</text>
</comment>
<reference evidence="1 2" key="1">
    <citation type="submission" date="2017-02" db="EMBL/GenBank/DDBJ databases">
        <title>The new phylogeny of genus Mycobacterium.</title>
        <authorList>
            <person name="Tortoli E."/>
            <person name="Trovato A."/>
            <person name="Cirillo D.M."/>
        </authorList>
    </citation>
    <scope>NUCLEOTIDE SEQUENCE [LARGE SCALE GENOMIC DNA]</scope>
    <source>
        <strain evidence="1 2">DSM 45057</strain>
    </source>
</reference>
<organism evidence="1 2">
    <name type="scientific">Mycobacterium angelicum</name>
    <dbReference type="NCBI Taxonomy" id="470074"/>
    <lineage>
        <taxon>Bacteria</taxon>
        <taxon>Bacillati</taxon>
        <taxon>Actinomycetota</taxon>
        <taxon>Actinomycetes</taxon>
        <taxon>Mycobacteriales</taxon>
        <taxon>Mycobacteriaceae</taxon>
        <taxon>Mycobacterium</taxon>
    </lineage>
</organism>
<keyword evidence="2" id="KW-1185">Reference proteome</keyword>
<dbReference type="EMBL" id="MVHE01000013">
    <property type="protein sequence ID" value="ORA21645.1"/>
    <property type="molecule type" value="Genomic_DNA"/>
</dbReference>
<evidence type="ECO:0000313" key="1">
    <source>
        <dbReference type="EMBL" id="ORA21645.1"/>
    </source>
</evidence>